<feature type="compositionally biased region" description="Basic residues" evidence="1">
    <location>
        <begin position="51"/>
        <end position="63"/>
    </location>
</feature>
<dbReference type="PANTHER" id="PTHR47773">
    <property type="entry name" value="SI:DKEY-9I5.2-RELATED"/>
    <property type="match status" value="1"/>
</dbReference>
<gene>
    <name evidence="2" type="ORF">FOZ60_008890</name>
</gene>
<feature type="region of interest" description="Disordered" evidence="1">
    <location>
        <begin position="1150"/>
        <end position="1190"/>
    </location>
</feature>
<feature type="compositionally biased region" description="Acidic residues" evidence="1">
    <location>
        <begin position="726"/>
        <end position="735"/>
    </location>
</feature>
<feature type="compositionally biased region" description="Polar residues" evidence="1">
    <location>
        <begin position="97"/>
        <end position="116"/>
    </location>
</feature>
<reference evidence="2 3" key="1">
    <citation type="submission" date="2020-04" db="EMBL/GenBank/DDBJ databases">
        <title>Perkinsus olseni comparative genomics.</title>
        <authorList>
            <person name="Bogema D.R."/>
        </authorList>
    </citation>
    <scope>NUCLEOTIDE SEQUENCE [LARGE SCALE GENOMIC DNA]</scope>
    <source>
        <strain evidence="2">00978-12</strain>
    </source>
</reference>
<feature type="region of interest" description="Disordered" evidence="1">
    <location>
        <begin position="726"/>
        <end position="787"/>
    </location>
</feature>
<feature type="region of interest" description="Disordered" evidence="1">
    <location>
        <begin position="51"/>
        <end position="137"/>
    </location>
</feature>
<protein>
    <submittedName>
        <fullName evidence="2">Uncharacterized protein</fullName>
    </submittedName>
</protein>
<evidence type="ECO:0000256" key="1">
    <source>
        <dbReference type="SAM" id="MobiDB-lite"/>
    </source>
</evidence>
<dbReference type="OrthoDB" id="10674133at2759"/>
<accession>A0A7J6NIB9</accession>
<proteinExistence type="predicted"/>
<feature type="region of interest" description="Disordered" evidence="1">
    <location>
        <begin position="952"/>
        <end position="1016"/>
    </location>
</feature>
<dbReference type="AlphaFoldDB" id="A0A7J6NIB9"/>
<sequence>MPKGKLTRAQAKKEYATLISAWERGENPPLGRSGRLPEEVSKIKEEILAKRKATAKQWFKPKPKASSVASTIVNTTDQEKARSSSSKSPPCDSQKSGQSDALNQCTEETGTSTTDRSPPRHRTDQQTAKPWLNPPKTLSEALSLTGASSTANDTQALWIYTPSSVEEAARGPPSALISSLNARELYLWLPSGGRCVRCANCNIVPKELATPKYAFTEYGWPAQIVTSKIRCRSCETVFLGTDPIYLKSLPTAVSSAINTRFIIGRQTAVATSLVQRIRVGSLVRREVESYAALTEQQLQRRRLVFATEKRRHKSGLLKFTNPGSASDFDTSPVDAIPSPSRKLTDAVLQWAFIRDYTAHKDSLLREISSYRVSHVISLDHSRKIAKRIEGNKNGQLCSILADHGQILNVVATNSTSTGELEGALRQLKGRVEDGVIVFVDRDCCGSAGSNLRTMIQSAVGAKISLKLDGLHGLFRLIRASNNNHPRYPLFAQKLGSAMYAKNRGDVEALRARKAQSSGPNKVTSEDIRQAVRRVIPPADILLDRLEAVIRCFWELDADSRSLGDEATQFDEQGRPLIGTVGVPLLGSEFWGAWRDLREHVLAGCLSDESVMYRRQATGELRSLRGSSKNESRHSAWLRDFGSITRMNPHVFTARLLWRSVFANRRLNISVTGSDQLPIPLAADECCSEDYQSAAVLDNGSTVVTFGADYLKELDEAAYQRAYEEFLGQEDSEGDGEDSKRAADGEEDGTTVASSWEQLVLQGINEDSETEDDSEEKSGGERRDDEFQEVVGQAKKKRRFARLKGFSATQSVVRLSKWTELVKGTIRDIASKNPRGTADEILVAYRKMVLDEISTALEKGCTPMPFFHICIDDIKTYLKMLHNARAMAPQTVRGAEQLSFVDRELEKTAGISFPEARDSQVINRGSAPGLGPDPITTQDIIVDWEGCNRTKVRRAKRGLPRQQVVAGGGSSSSAHCGNDTVQAHDPTDQNAQDQVSREGVNDEEPPKKRARLHNPICPHCKKPRARGLNDHIFDDGSTYGRCPEAKLSDPAKIAVNKRAEAQKGNFEIVTDKRPASYKKKSGKLSEEPGESKQVKQKNCSICGFPQSSEVVLAHKYDDGVRVSHERLTRSDGSLVWYCPVGQNLSISEVEELRREKDSRRKARCEKKNQWKRDDYKRKKQNAANATKAGTA</sequence>
<dbReference type="Proteomes" id="UP000541610">
    <property type="component" value="Unassembled WGS sequence"/>
</dbReference>
<comment type="caution">
    <text evidence="2">The sequence shown here is derived from an EMBL/GenBank/DDBJ whole genome shotgun (WGS) entry which is preliminary data.</text>
</comment>
<feature type="compositionally biased region" description="Basic and acidic residues" evidence="1">
    <location>
        <begin position="775"/>
        <end position="784"/>
    </location>
</feature>
<feature type="compositionally biased region" description="Basic and acidic residues" evidence="1">
    <location>
        <begin position="994"/>
        <end position="1006"/>
    </location>
</feature>
<evidence type="ECO:0000313" key="2">
    <source>
        <dbReference type="EMBL" id="KAF4683575.1"/>
    </source>
</evidence>
<evidence type="ECO:0000313" key="3">
    <source>
        <dbReference type="Proteomes" id="UP000541610"/>
    </source>
</evidence>
<feature type="compositionally biased region" description="Acidic residues" evidence="1">
    <location>
        <begin position="765"/>
        <end position="774"/>
    </location>
</feature>
<feature type="compositionally biased region" description="Basic and acidic residues" evidence="1">
    <location>
        <begin position="1164"/>
        <end position="1175"/>
    </location>
</feature>
<name>A0A7J6NIB9_PEROL</name>
<feature type="region of interest" description="Disordered" evidence="1">
    <location>
        <begin position="915"/>
        <end position="934"/>
    </location>
</feature>
<dbReference type="PANTHER" id="PTHR47773:SF1">
    <property type="entry name" value="C2H2-TYPE DOMAIN-CONTAINING PROTEIN"/>
    <property type="match status" value="1"/>
</dbReference>
<feature type="compositionally biased region" description="Polar residues" evidence="1">
    <location>
        <begin position="1180"/>
        <end position="1190"/>
    </location>
</feature>
<dbReference type="EMBL" id="JABANP010000358">
    <property type="protein sequence ID" value="KAF4683575.1"/>
    <property type="molecule type" value="Genomic_DNA"/>
</dbReference>
<feature type="compositionally biased region" description="Polar residues" evidence="1">
    <location>
        <begin position="67"/>
        <end position="76"/>
    </location>
</feature>
<organism evidence="2 3">
    <name type="scientific">Perkinsus olseni</name>
    <name type="common">Perkinsus atlanticus</name>
    <dbReference type="NCBI Taxonomy" id="32597"/>
    <lineage>
        <taxon>Eukaryota</taxon>
        <taxon>Sar</taxon>
        <taxon>Alveolata</taxon>
        <taxon>Perkinsozoa</taxon>
        <taxon>Perkinsea</taxon>
        <taxon>Perkinsida</taxon>
        <taxon>Perkinsidae</taxon>
        <taxon>Perkinsus</taxon>
    </lineage>
</organism>
<feature type="compositionally biased region" description="Low complexity" evidence="1">
    <location>
        <begin position="83"/>
        <end position="96"/>
    </location>
</feature>